<feature type="chain" id="PRO_5035799587" evidence="1">
    <location>
        <begin position="24"/>
        <end position="467"/>
    </location>
</feature>
<organism evidence="2 3">
    <name type="scientific">Ceratodon purpureus</name>
    <name type="common">Fire moss</name>
    <name type="synonym">Dicranum purpureum</name>
    <dbReference type="NCBI Taxonomy" id="3225"/>
    <lineage>
        <taxon>Eukaryota</taxon>
        <taxon>Viridiplantae</taxon>
        <taxon>Streptophyta</taxon>
        <taxon>Embryophyta</taxon>
        <taxon>Bryophyta</taxon>
        <taxon>Bryophytina</taxon>
        <taxon>Bryopsida</taxon>
        <taxon>Dicranidae</taxon>
        <taxon>Pseudoditrichales</taxon>
        <taxon>Ditrichaceae</taxon>
        <taxon>Ceratodon</taxon>
    </lineage>
</organism>
<protein>
    <submittedName>
        <fullName evidence="2">Uncharacterized protein</fullName>
    </submittedName>
</protein>
<comment type="caution">
    <text evidence="2">The sequence shown here is derived from an EMBL/GenBank/DDBJ whole genome shotgun (WGS) entry which is preliminary data.</text>
</comment>
<keyword evidence="1" id="KW-0732">Signal</keyword>
<sequence>MEFRGALPVLVCALLLHIGAIQATLIDNVAVQWNSLGSTLICNSNGFRVFGTGVMLPHLHLAQWHALLALKETGTCTTEEAVVAYASHRVLSHYFPFWQDLAIDPLLTAQVIALKLSDSQLKLAKRLGTAVALDILSKQDVPKEFGQKDIKDELNARLKQGLTPGLFSYHNNTPAGIAEAVFINPVIIRTFVVPDAVDYIEDHMDDIKPPAVPSDAWDAEYEALKDIGRVDWPGRTTEMNITAAIYGCFHTGHCSLETLSFKVARTVLPADTSLYNTVLLFAKIGVACHDATVVLGNIQWGYSFWRPFMAFRNGDPRHAPNPSWTPFSDNPYHPEYPSGTVAVLSAGMTTLQSFFGDKDVAFSLERGTILPGFPCAYTGGELGTRHYKSLADLVKESQNGRMYAGGHWNISVIDGLTVGARVSKYVEKKWGRAKTVPMGVLPDPHYMNIVAKQPDKAGQFSPVTLTY</sequence>
<proteinExistence type="predicted"/>
<dbReference type="EMBL" id="CM026425">
    <property type="protein sequence ID" value="KAG0577367.1"/>
    <property type="molecule type" value="Genomic_DNA"/>
</dbReference>
<evidence type="ECO:0000256" key="1">
    <source>
        <dbReference type="SAM" id="SignalP"/>
    </source>
</evidence>
<gene>
    <name evidence="2" type="ORF">KC19_5G151300</name>
</gene>
<evidence type="ECO:0000313" key="2">
    <source>
        <dbReference type="EMBL" id="KAG0577367.1"/>
    </source>
</evidence>
<name>A0A8T0I2X2_CERPU</name>
<dbReference type="PANTHER" id="PTHR34599">
    <property type="entry name" value="PEROXIDASE-RELATED"/>
    <property type="match status" value="1"/>
</dbReference>
<dbReference type="SUPFAM" id="SSF48317">
    <property type="entry name" value="Acid phosphatase/Vanadium-dependent haloperoxidase"/>
    <property type="match status" value="1"/>
</dbReference>
<reference evidence="2" key="1">
    <citation type="submission" date="2020-06" db="EMBL/GenBank/DDBJ databases">
        <title>WGS assembly of Ceratodon purpureus strain R40.</title>
        <authorList>
            <person name="Carey S.B."/>
            <person name="Jenkins J."/>
            <person name="Shu S."/>
            <person name="Lovell J.T."/>
            <person name="Sreedasyam A."/>
            <person name="Maumus F."/>
            <person name="Tiley G.P."/>
            <person name="Fernandez-Pozo N."/>
            <person name="Barry K."/>
            <person name="Chen C."/>
            <person name="Wang M."/>
            <person name="Lipzen A."/>
            <person name="Daum C."/>
            <person name="Saski C.A."/>
            <person name="Payton A.C."/>
            <person name="Mcbreen J.C."/>
            <person name="Conrad R.E."/>
            <person name="Kollar L.M."/>
            <person name="Olsson S."/>
            <person name="Huttunen S."/>
            <person name="Landis J.B."/>
            <person name="Wickett N.J."/>
            <person name="Johnson M.G."/>
            <person name="Rensing S.A."/>
            <person name="Grimwood J."/>
            <person name="Schmutz J."/>
            <person name="Mcdaniel S.F."/>
        </authorList>
    </citation>
    <scope>NUCLEOTIDE SEQUENCE</scope>
    <source>
        <strain evidence="2">R40</strain>
    </source>
</reference>
<accession>A0A8T0I2X2</accession>
<dbReference type="InterPro" id="IPR036938">
    <property type="entry name" value="PAP2/HPO_sf"/>
</dbReference>
<dbReference type="AlphaFoldDB" id="A0A8T0I2X2"/>
<evidence type="ECO:0000313" key="3">
    <source>
        <dbReference type="Proteomes" id="UP000822688"/>
    </source>
</evidence>
<dbReference type="Proteomes" id="UP000822688">
    <property type="component" value="Chromosome 5"/>
</dbReference>
<dbReference type="CDD" id="cd03398">
    <property type="entry name" value="PAP2_haloperoxidase"/>
    <property type="match status" value="1"/>
</dbReference>
<dbReference type="InterPro" id="IPR052559">
    <property type="entry name" value="V-haloperoxidase"/>
</dbReference>
<keyword evidence="3" id="KW-1185">Reference proteome</keyword>
<dbReference type="PANTHER" id="PTHR34599:SF1">
    <property type="entry name" value="PHOSPHATIDIC ACID PHOSPHATASE TYPE 2_HALOPEROXIDASE DOMAIN-CONTAINING PROTEIN"/>
    <property type="match status" value="1"/>
</dbReference>
<feature type="signal peptide" evidence="1">
    <location>
        <begin position="1"/>
        <end position="23"/>
    </location>
</feature>
<dbReference type="Gene3D" id="1.10.606.20">
    <property type="match status" value="1"/>
</dbReference>